<dbReference type="GO" id="GO:0019264">
    <property type="term" value="P:glycine biosynthetic process from serine"/>
    <property type="evidence" value="ECO:0007669"/>
    <property type="project" value="TreeGrafter"/>
</dbReference>
<evidence type="ECO:0000256" key="1">
    <source>
        <dbReference type="ARBA" id="ARBA00001933"/>
    </source>
</evidence>
<accession>X1TUL3</accession>
<proteinExistence type="predicted"/>
<evidence type="ECO:0000313" key="4">
    <source>
        <dbReference type="EMBL" id="GAI91255.1"/>
    </source>
</evidence>
<keyword evidence="2" id="KW-0663">Pyridoxal phosphate</keyword>
<dbReference type="EMBL" id="BARW01021726">
    <property type="protein sequence ID" value="GAI91255.1"/>
    <property type="molecule type" value="Genomic_DNA"/>
</dbReference>
<comment type="cofactor">
    <cofactor evidence="1">
        <name>pyridoxal 5'-phosphate</name>
        <dbReference type="ChEBI" id="CHEBI:597326"/>
    </cofactor>
</comment>
<dbReference type="Pfam" id="PF00464">
    <property type="entry name" value="SHMT"/>
    <property type="match status" value="1"/>
</dbReference>
<comment type="caution">
    <text evidence="4">The sequence shown here is derived from an EMBL/GenBank/DDBJ whole genome shotgun (WGS) entry which is preliminary data.</text>
</comment>
<feature type="non-terminal residue" evidence="4">
    <location>
        <position position="1"/>
    </location>
</feature>
<dbReference type="InterPro" id="IPR049943">
    <property type="entry name" value="Ser_HO-MeTrfase-like"/>
</dbReference>
<dbReference type="SUPFAM" id="SSF53383">
    <property type="entry name" value="PLP-dependent transferases"/>
    <property type="match status" value="1"/>
</dbReference>
<dbReference type="InterPro" id="IPR015422">
    <property type="entry name" value="PyrdxlP-dep_Trfase_small"/>
</dbReference>
<dbReference type="GO" id="GO:0030170">
    <property type="term" value="F:pyridoxal phosphate binding"/>
    <property type="evidence" value="ECO:0007669"/>
    <property type="project" value="TreeGrafter"/>
</dbReference>
<protein>
    <recommendedName>
        <fullName evidence="3">Serine hydroxymethyltransferase-like domain-containing protein</fullName>
    </recommendedName>
</protein>
<dbReference type="InterPro" id="IPR015424">
    <property type="entry name" value="PyrdxlP-dep_Trfase"/>
</dbReference>
<gene>
    <name evidence="4" type="ORF">S12H4_36446</name>
</gene>
<dbReference type="InterPro" id="IPR039429">
    <property type="entry name" value="SHMT-like_dom"/>
</dbReference>
<dbReference type="GO" id="GO:0005737">
    <property type="term" value="C:cytoplasm"/>
    <property type="evidence" value="ECO:0007669"/>
    <property type="project" value="TreeGrafter"/>
</dbReference>
<feature type="domain" description="Serine hydroxymethyltransferase-like" evidence="3">
    <location>
        <begin position="2"/>
        <end position="92"/>
    </location>
</feature>
<dbReference type="Gene3D" id="3.90.1150.10">
    <property type="entry name" value="Aspartate Aminotransferase, domain 1"/>
    <property type="match status" value="1"/>
</dbReference>
<dbReference type="PANTHER" id="PTHR11680:SF35">
    <property type="entry name" value="SERINE HYDROXYMETHYLTRANSFERASE 1"/>
    <property type="match status" value="1"/>
</dbReference>
<dbReference type="PANTHER" id="PTHR11680">
    <property type="entry name" value="SERINE HYDROXYMETHYLTRANSFERASE"/>
    <property type="match status" value="1"/>
</dbReference>
<organism evidence="4">
    <name type="scientific">marine sediment metagenome</name>
    <dbReference type="NCBI Taxonomy" id="412755"/>
    <lineage>
        <taxon>unclassified sequences</taxon>
        <taxon>metagenomes</taxon>
        <taxon>ecological metagenomes</taxon>
    </lineage>
</organism>
<name>X1TUL3_9ZZZZ</name>
<dbReference type="AlphaFoldDB" id="X1TUL3"/>
<reference evidence="4" key="1">
    <citation type="journal article" date="2014" name="Front. Microbiol.">
        <title>High frequency of phylogenetically diverse reductive dehalogenase-homologous genes in deep subseafloor sedimentary metagenomes.</title>
        <authorList>
            <person name="Kawai M."/>
            <person name="Futagami T."/>
            <person name="Toyoda A."/>
            <person name="Takaki Y."/>
            <person name="Nishi S."/>
            <person name="Hori S."/>
            <person name="Arai W."/>
            <person name="Tsubouchi T."/>
            <person name="Morono Y."/>
            <person name="Uchiyama I."/>
            <person name="Ito T."/>
            <person name="Fujiyama A."/>
            <person name="Inagaki F."/>
            <person name="Takami H."/>
        </authorList>
    </citation>
    <scope>NUCLEOTIDE SEQUENCE</scope>
    <source>
        <strain evidence="4">Expedition CK06-06</strain>
    </source>
</reference>
<dbReference type="GO" id="GO:0004372">
    <property type="term" value="F:glycine hydroxymethyltransferase activity"/>
    <property type="evidence" value="ECO:0007669"/>
    <property type="project" value="TreeGrafter"/>
</dbReference>
<evidence type="ECO:0000256" key="2">
    <source>
        <dbReference type="ARBA" id="ARBA00022898"/>
    </source>
</evidence>
<sequence length="139" mass="15930">KAFALALKEQGLQVEGDPAINYTETHQVMLRVGHARGMELAQRLENNNIVMNYQSLPDDETFVLCSGLRMGVQEMTRFGMKEEDFGELAEYIAAVILDEKDVSRKVSSFRRRFTKMQYCLSEEQAKPLVDELIDNLLRP</sequence>
<evidence type="ECO:0000259" key="3">
    <source>
        <dbReference type="Pfam" id="PF00464"/>
    </source>
</evidence>
<dbReference type="GO" id="GO:0046653">
    <property type="term" value="P:tetrahydrofolate metabolic process"/>
    <property type="evidence" value="ECO:0007669"/>
    <property type="project" value="TreeGrafter"/>
</dbReference>